<organism evidence="2 3">
    <name type="scientific">Gordonia neofelifaecis NRRL B-59395</name>
    <dbReference type="NCBI Taxonomy" id="644548"/>
    <lineage>
        <taxon>Bacteria</taxon>
        <taxon>Bacillati</taxon>
        <taxon>Actinomycetota</taxon>
        <taxon>Actinomycetes</taxon>
        <taxon>Mycobacteriales</taxon>
        <taxon>Gordoniaceae</taxon>
        <taxon>Gordonia</taxon>
    </lineage>
</organism>
<dbReference type="RefSeq" id="WP_009677978.1">
    <property type="nucleotide sequence ID" value="NZ_AEUD01000002.1"/>
</dbReference>
<accession>F1YG17</accession>
<feature type="chain" id="PRO_5039592839" description="Ig-like domain-containing protein" evidence="1">
    <location>
        <begin position="27"/>
        <end position="302"/>
    </location>
</feature>
<reference evidence="2 3" key="1">
    <citation type="journal article" date="2011" name="J. Bacteriol.">
        <title>Draft Genome Sequence of Gordonia neofelifaecis NRRL B-59395, a Cholesterol-Degrading Actinomycete.</title>
        <authorList>
            <person name="Ge F."/>
            <person name="Li W."/>
            <person name="Chen G."/>
            <person name="Liu Y."/>
            <person name="Zhang G."/>
            <person name="Yong B."/>
            <person name="Wang Q."/>
            <person name="Wang N."/>
            <person name="Huang Z."/>
            <person name="Li W."/>
            <person name="Wang J."/>
            <person name="Wu C."/>
            <person name="Xie Q."/>
            <person name="Liu G."/>
        </authorList>
    </citation>
    <scope>NUCLEOTIDE SEQUENCE [LARGE SCALE GENOMIC DNA]</scope>
    <source>
        <strain evidence="2 3">NRRL B-59395</strain>
    </source>
</reference>
<evidence type="ECO:0000256" key="1">
    <source>
        <dbReference type="SAM" id="SignalP"/>
    </source>
</evidence>
<name>F1YG17_9ACTN</name>
<gene>
    <name evidence="2" type="ORF">SCNU_03547</name>
</gene>
<dbReference type="Proteomes" id="UP000035065">
    <property type="component" value="Unassembled WGS sequence"/>
</dbReference>
<evidence type="ECO:0000313" key="3">
    <source>
        <dbReference type="Proteomes" id="UP000035065"/>
    </source>
</evidence>
<evidence type="ECO:0008006" key="4">
    <source>
        <dbReference type="Google" id="ProtNLM"/>
    </source>
</evidence>
<proteinExistence type="predicted"/>
<dbReference type="eggNOG" id="ENOG5031VRM">
    <property type="taxonomic scope" value="Bacteria"/>
</dbReference>
<dbReference type="AlphaFoldDB" id="F1YG17"/>
<feature type="signal peptide" evidence="1">
    <location>
        <begin position="1"/>
        <end position="26"/>
    </location>
</feature>
<dbReference type="STRING" id="644548.SCNU_03547"/>
<dbReference type="EMBL" id="AEUD01000002">
    <property type="protein sequence ID" value="EGD56594.1"/>
    <property type="molecule type" value="Genomic_DNA"/>
</dbReference>
<comment type="caution">
    <text evidence="2">The sequence shown here is derived from an EMBL/GenBank/DDBJ whole genome shotgun (WGS) entry which is preliminary data.</text>
</comment>
<keyword evidence="1" id="KW-0732">Signal</keyword>
<sequence>MNTKVVLRRLAAAGAIAALGAVGVMAGVGAAAADTVGPAKGSSSAVDFSREVSGFKLVNGKVPNGETITITNRVNRKLAWLIYYVKDTHPSCMQAVPNTSVWTVSGKTYTNDPNHAGTQRPSEVTSGLGWTQIKPPGANSWESVTWTQDYLLMCDVGALNTGGLQYSTTWVGDQGSHPNVGPTVDVTPGVPGISVNPKDAIVNNDVQITIKNPDGRPGDKVVLTSDGKTLDGCGNLELDGNRRVTCTWVPKKAGKYPLKAVISSEEPVTVTDTVHIAENPASGSVGMDTGSIYTGSLGDLVG</sequence>
<keyword evidence="3" id="KW-1185">Reference proteome</keyword>
<protein>
    <recommendedName>
        <fullName evidence="4">Ig-like domain-containing protein</fullName>
    </recommendedName>
</protein>
<evidence type="ECO:0000313" key="2">
    <source>
        <dbReference type="EMBL" id="EGD56594.1"/>
    </source>
</evidence>